<feature type="region of interest" description="Disordered" evidence="1">
    <location>
        <begin position="25"/>
        <end position="60"/>
    </location>
</feature>
<dbReference type="EMBL" id="CP009922">
    <property type="protein sequence ID" value="AKG46184.1"/>
    <property type="molecule type" value="Genomic_DNA"/>
</dbReference>
<gene>
    <name evidence="2" type="ORF">SXIM_48000</name>
</gene>
<dbReference type="PATRIC" id="fig|408015.6.peg.4859"/>
<dbReference type="AlphaFoldDB" id="A0A0F7G0K6"/>
<dbReference type="KEGG" id="sxi:SXIM_48000"/>
<protein>
    <submittedName>
        <fullName evidence="2">Uncharacterized protein</fullName>
    </submittedName>
</protein>
<evidence type="ECO:0000313" key="3">
    <source>
        <dbReference type="Proteomes" id="UP000034034"/>
    </source>
</evidence>
<dbReference type="HOGENOM" id="CLU_2940098_0_0_11"/>
<keyword evidence="3" id="KW-1185">Reference proteome</keyword>
<name>A0A0F7G0K6_9ACTN</name>
<organism evidence="2 3">
    <name type="scientific">Streptomyces xiamenensis</name>
    <dbReference type="NCBI Taxonomy" id="408015"/>
    <lineage>
        <taxon>Bacteria</taxon>
        <taxon>Bacillati</taxon>
        <taxon>Actinomycetota</taxon>
        <taxon>Actinomycetes</taxon>
        <taxon>Kitasatosporales</taxon>
        <taxon>Streptomycetaceae</taxon>
        <taxon>Streptomyces</taxon>
    </lineage>
</organism>
<dbReference type="Proteomes" id="UP000034034">
    <property type="component" value="Chromosome"/>
</dbReference>
<sequence>MNRATQAEETVISRHLTSEGTVVWTRDTEGRPRMTLYPHSPGARPRTTAGGTAHDGGRRN</sequence>
<accession>A0A0F7G0K6</accession>
<proteinExistence type="predicted"/>
<reference evidence="2" key="1">
    <citation type="submission" date="2019-08" db="EMBL/GenBank/DDBJ databases">
        <title>Complete genome sequence of a mangrove-derived Streptomyces xiamenensis.</title>
        <authorList>
            <person name="Xu J."/>
        </authorList>
    </citation>
    <scope>NUCLEOTIDE SEQUENCE</scope>
    <source>
        <strain evidence="2">318</strain>
    </source>
</reference>
<evidence type="ECO:0000256" key="1">
    <source>
        <dbReference type="SAM" id="MobiDB-lite"/>
    </source>
</evidence>
<evidence type="ECO:0000313" key="2">
    <source>
        <dbReference type="EMBL" id="AKG46184.1"/>
    </source>
</evidence>